<keyword evidence="2" id="KW-1185">Reference proteome</keyword>
<sequence>MLIKSCEAEDYEANLRESFENLRRKKRRLNLDKYVFGVTSEKILGYMIRQRGIELNPDKIAALLARPVVYAFIARPVVSGSTLSSVLIGEENKVQRPVYFFSRVMRGAETRERDQEADMLSQLATAGYRTLPEAMVVEWVEKEAFRTYEVMSNDAPESEGGPTEPWYQGVLDFLRTRTLPRDPSVANKI</sequence>
<evidence type="ECO:0000313" key="1">
    <source>
        <dbReference type="EMBL" id="GAA0164860.1"/>
    </source>
</evidence>
<evidence type="ECO:0000313" key="2">
    <source>
        <dbReference type="Proteomes" id="UP001454036"/>
    </source>
</evidence>
<dbReference type="InterPro" id="IPR043128">
    <property type="entry name" value="Rev_trsase/Diguanyl_cyclase"/>
</dbReference>
<name>A0AAV3QLD1_LITER</name>
<reference evidence="1 2" key="1">
    <citation type="submission" date="2024-01" db="EMBL/GenBank/DDBJ databases">
        <title>The complete chloroplast genome sequence of Lithospermum erythrorhizon: insights into the phylogenetic relationship among Boraginaceae species and the maternal lineages of purple gromwells.</title>
        <authorList>
            <person name="Okada T."/>
            <person name="Watanabe K."/>
        </authorList>
    </citation>
    <scope>NUCLEOTIDE SEQUENCE [LARGE SCALE GENOMIC DNA]</scope>
</reference>
<organism evidence="1 2">
    <name type="scientific">Lithospermum erythrorhizon</name>
    <name type="common">Purple gromwell</name>
    <name type="synonym">Lithospermum officinale var. erythrorhizon</name>
    <dbReference type="NCBI Taxonomy" id="34254"/>
    <lineage>
        <taxon>Eukaryota</taxon>
        <taxon>Viridiplantae</taxon>
        <taxon>Streptophyta</taxon>
        <taxon>Embryophyta</taxon>
        <taxon>Tracheophyta</taxon>
        <taxon>Spermatophyta</taxon>
        <taxon>Magnoliopsida</taxon>
        <taxon>eudicotyledons</taxon>
        <taxon>Gunneridae</taxon>
        <taxon>Pentapetalae</taxon>
        <taxon>asterids</taxon>
        <taxon>lamiids</taxon>
        <taxon>Boraginales</taxon>
        <taxon>Boraginaceae</taxon>
        <taxon>Boraginoideae</taxon>
        <taxon>Lithospermeae</taxon>
        <taxon>Lithospermum</taxon>
    </lineage>
</organism>
<dbReference type="EMBL" id="BAABME010005176">
    <property type="protein sequence ID" value="GAA0164860.1"/>
    <property type="molecule type" value="Genomic_DNA"/>
</dbReference>
<dbReference type="SUPFAM" id="SSF56672">
    <property type="entry name" value="DNA/RNA polymerases"/>
    <property type="match status" value="1"/>
</dbReference>
<comment type="caution">
    <text evidence="1">The sequence shown here is derived from an EMBL/GenBank/DDBJ whole genome shotgun (WGS) entry which is preliminary data.</text>
</comment>
<dbReference type="Proteomes" id="UP001454036">
    <property type="component" value="Unassembled WGS sequence"/>
</dbReference>
<dbReference type="AlphaFoldDB" id="A0AAV3QLD1"/>
<dbReference type="InterPro" id="IPR043502">
    <property type="entry name" value="DNA/RNA_pol_sf"/>
</dbReference>
<proteinExistence type="predicted"/>
<accession>A0AAV3QLD1</accession>
<dbReference type="Gene3D" id="3.30.70.270">
    <property type="match status" value="1"/>
</dbReference>
<gene>
    <name evidence="1" type="ORF">LIER_20404</name>
</gene>
<protein>
    <submittedName>
        <fullName evidence="1">Uncharacterized protein</fullName>
    </submittedName>
</protein>